<reference evidence="3" key="1">
    <citation type="submission" date="2020-07" db="EMBL/GenBank/DDBJ databases">
        <title>Multicomponent nature underlies the extraordinary mechanical properties of spider dragline silk.</title>
        <authorList>
            <person name="Kono N."/>
            <person name="Nakamura H."/>
            <person name="Mori M."/>
            <person name="Yoshida Y."/>
            <person name="Ohtoshi R."/>
            <person name="Malay A.D."/>
            <person name="Moran D.A.P."/>
            <person name="Tomita M."/>
            <person name="Numata K."/>
            <person name="Arakawa K."/>
        </authorList>
    </citation>
    <scope>NUCLEOTIDE SEQUENCE</scope>
</reference>
<dbReference type="Pfam" id="PF05380">
    <property type="entry name" value="Peptidase_A17"/>
    <property type="match status" value="1"/>
</dbReference>
<feature type="domain" description="DUF5641" evidence="2">
    <location>
        <begin position="681"/>
        <end position="716"/>
    </location>
</feature>
<dbReference type="OrthoDB" id="6429609at2759"/>
<organism evidence="3 4">
    <name type="scientific">Trichonephila clavata</name>
    <name type="common">Joro spider</name>
    <name type="synonym">Nephila clavata</name>
    <dbReference type="NCBI Taxonomy" id="2740835"/>
    <lineage>
        <taxon>Eukaryota</taxon>
        <taxon>Metazoa</taxon>
        <taxon>Ecdysozoa</taxon>
        <taxon>Arthropoda</taxon>
        <taxon>Chelicerata</taxon>
        <taxon>Arachnida</taxon>
        <taxon>Araneae</taxon>
        <taxon>Araneomorphae</taxon>
        <taxon>Entelegynae</taxon>
        <taxon>Araneoidea</taxon>
        <taxon>Nephilidae</taxon>
        <taxon>Trichonephila</taxon>
    </lineage>
</organism>
<keyword evidence="1" id="KW-0175">Coiled coil</keyword>
<dbReference type="Proteomes" id="UP000887116">
    <property type="component" value="Unassembled WGS sequence"/>
</dbReference>
<evidence type="ECO:0000259" key="2">
    <source>
        <dbReference type="Pfam" id="PF18701"/>
    </source>
</evidence>
<dbReference type="Pfam" id="PF18701">
    <property type="entry name" value="DUF5641"/>
    <property type="match status" value="1"/>
</dbReference>
<comment type="caution">
    <text evidence="3">The sequence shown here is derived from an EMBL/GenBank/DDBJ whole genome shotgun (WGS) entry which is preliminary data.</text>
</comment>
<dbReference type="InterPro" id="IPR040676">
    <property type="entry name" value="DUF5641"/>
</dbReference>
<sequence>MSETEKAQVAQIRIARGRVKASMTRLESSFDELNTKNEISIRLSRLDGLFKEFERLDSTLSLEESELEEFEERYFNLSAKFNDKLDELNVLNLSGTQNSVASSITSNSNVSNFRLPKLSIPQFSGNFKDWINFKDLFVSTVHSQISLPNIEKFQYLKGLLTNEPASLIKHIPLSNDSYEEAWQKLLDRYDNKKQIVQSLIKIFLDQKPIFEANSLNLRKLLDTSDECLRGLNALGEQASSKDCWLIYLLLQKIDPESKRLWAVKSSEEEFPNMKVFLDFLNVSGKIIGSKNEPIAQRTMFGWVVAGKLNVQNKEPNELYSHFLSTENDLKTDSLLQRFWETEELSVKKQFLSDEELFCEDHFQSTFKYNDQASAPYLATRCLFQVGLELERDNPTVSSLIKESFYIDDLMAGATSSEEAITSIKTLSQVLEARGFHLRKWRSNSPDVLSRISSNWVGNTSNLEIHPDECSKALGLTWNSVKDTFIFNLKVNFPDNITKRSFLSQSARLFDPLGFLTPCTVYIKIFYQQLWLLKLDWDSPLPDALATKWKTFRKEFEQICSIHIPRWIHTVSQQVTLHGFCDASELAYASVIYAVQPQADEKDGLVRVGGRLRNSTLQYSAKHPIILPNQHEICNLIVNMYRATTSKQLMGDLPAHRVTPSRPFSACGVDYAGPINVLRYRGKIIETHPGKDGVVRVVTLKTVKGLFKRPINKLCKLPLHQE</sequence>
<dbReference type="InterPro" id="IPR005312">
    <property type="entry name" value="DUF1759"/>
</dbReference>
<name>A0A8X6I1Z5_TRICU</name>
<proteinExistence type="predicted"/>
<dbReference type="Pfam" id="PF03564">
    <property type="entry name" value="DUF1759"/>
    <property type="match status" value="1"/>
</dbReference>
<dbReference type="EMBL" id="BMAO01014747">
    <property type="protein sequence ID" value="GFQ96789.1"/>
    <property type="molecule type" value="Genomic_DNA"/>
</dbReference>
<evidence type="ECO:0000313" key="4">
    <source>
        <dbReference type="Proteomes" id="UP000887116"/>
    </source>
</evidence>
<accession>A0A8X6I1Z5</accession>
<evidence type="ECO:0000313" key="3">
    <source>
        <dbReference type="EMBL" id="GFQ96789.1"/>
    </source>
</evidence>
<gene>
    <name evidence="3" type="primary">AVEN_88668_1</name>
    <name evidence="3" type="ORF">TNCT_688491</name>
</gene>
<evidence type="ECO:0000256" key="1">
    <source>
        <dbReference type="SAM" id="Coils"/>
    </source>
</evidence>
<dbReference type="InterPro" id="IPR008042">
    <property type="entry name" value="Retrotrans_Pao"/>
</dbReference>
<feature type="coiled-coil region" evidence="1">
    <location>
        <begin position="53"/>
        <end position="80"/>
    </location>
</feature>
<dbReference type="AlphaFoldDB" id="A0A8X6I1Z5"/>
<dbReference type="PANTHER" id="PTHR47331">
    <property type="entry name" value="PHD-TYPE DOMAIN-CONTAINING PROTEIN"/>
    <property type="match status" value="1"/>
</dbReference>
<protein>
    <recommendedName>
        <fullName evidence="2">DUF5641 domain-containing protein</fullName>
    </recommendedName>
</protein>
<keyword evidence="4" id="KW-1185">Reference proteome</keyword>